<dbReference type="PANTHER" id="PTHR14136:SF17">
    <property type="entry name" value="BTB_POZ DOMAIN-CONTAINING PROTEIN KCTD9"/>
    <property type="match status" value="1"/>
</dbReference>
<dbReference type="CDD" id="cd07302">
    <property type="entry name" value="CHD"/>
    <property type="match status" value="1"/>
</dbReference>
<proteinExistence type="predicted"/>
<dbReference type="OrthoDB" id="9806704at2"/>
<dbReference type="GO" id="GO:0009190">
    <property type="term" value="P:cyclic nucleotide biosynthetic process"/>
    <property type="evidence" value="ECO:0007669"/>
    <property type="project" value="InterPro"/>
</dbReference>
<evidence type="ECO:0000313" key="2">
    <source>
        <dbReference type="EMBL" id="PWK53308.1"/>
    </source>
</evidence>
<evidence type="ECO:0000259" key="1">
    <source>
        <dbReference type="PROSITE" id="PS50125"/>
    </source>
</evidence>
<dbReference type="AlphaFoldDB" id="A0A316FXJ2"/>
<evidence type="ECO:0000313" key="3">
    <source>
        <dbReference type="Proteomes" id="UP000245790"/>
    </source>
</evidence>
<comment type="caution">
    <text evidence="2">The sequence shown here is derived from an EMBL/GenBank/DDBJ whole genome shotgun (WGS) entry which is preliminary data.</text>
</comment>
<protein>
    <submittedName>
        <fullName evidence="2">Uncharacterized protein YjbI with pentapeptide repeats</fullName>
    </submittedName>
</protein>
<dbReference type="Pfam" id="PF00805">
    <property type="entry name" value="Pentapeptide"/>
    <property type="match status" value="4"/>
</dbReference>
<dbReference type="GO" id="GO:0035556">
    <property type="term" value="P:intracellular signal transduction"/>
    <property type="evidence" value="ECO:0007669"/>
    <property type="project" value="InterPro"/>
</dbReference>
<feature type="domain" description="Guanylate cyclase" evidence="1">
    <location>
        <begin position="482"/>
        <end position="515"/>
    </location>
</feature>
<dbReference type="InterPro" id="IPR029787">
    <property type="entry name" value="Nucleotide_cyclase"/>
</dbReference>
<accession>A0A316FXJ2</accession>
<dbReference type="EMBL" id="QGGU01000003">
    <property type="protein sequence ID" value="PWK53308.1"/>
    <property type="molecule type" value="Genomic_DNA"/>
</dbReference>
<organism evidence="2 3">
    <name type="scientific">Pleionea mediterranea</name>
    <dbReference type="NCBI Taxonomy" id="523701"/>
    <lineage>
        <taxon>Bacteria</taxon>
        <taxon>Pseudomonadati</taxon>
        <taxon>Pseudomonadota</taxon>
        <taxon>Gammaproteobacteria</taxon>
        <taxon>Oceanospirillales</taxon>
        <taxon>Pleioneaceae</taxon>
        <taxon>Pleionea</taxon>
    </lineage>
</organism>
<dbReference type="InterPro" id="IPR001646">
    <property type="entry name" value="5peptide_repeat"/>
</dbReference>
<dbReference type="InterPro" id="IPR001054">
    <property type="entry name" value="A/G_cyclase"/>
</dbReference>
<gene>
    <name evidence="2" type="ORF">C8D97_103135</name>
</gene>
<dbReference type="Pfam" id="PF00211">
    <property type="entry name" value="Guanylate_cyc"/>
    <property type="match status" value="1"/>
</dbReference>
<reference evidence="2 3" key="1">
    <citation type="submission" date="2018-05" db="EMBL/GenBank/DDBJ databases">
        <title>Genomic Encyclopedia of Type Strains, Phase IV (KMG-IV): sequencing the most valuable type-strain genomes for metagenomic binning, comparative biology and taxonomic classification.</title>
        <authorList>
            <person name="Goeker M."/>
        </authorList>
    </citation>
    <scope>NUCLEOTIDE SEQUENCE [LARGE SCALE GENOMIC DNA]</scope>
    <source>
        <strain evidence="2 3">DSM 25350</strain>
    </source>
</reference>
<dbReference type="SUPFAM" id="SSF55073">
    <property type="entry name" value="Nucleotide cyclase"/>
    <property type="match status" value="1"/>
</dbReference>
<dbReference type="RefSeq" id="WP_109762467.1">
    <property type="nucleotide sequence ID" value="NZ_QGGU01000003.1"/>
</dbReference>
<dbReference type="InterPro" id="IPR051082">
    <property type="entry name" value="Pentapeptide-BTB/POZ_domain"/>
</dbReference>
<dbReference type="Gene3D" id="3.30.70.1230">
    <property type="entry name" value="Nucleotide cyclase"/>
    <property type="match status" value="1"/>
</dbReference>
<dbReference type="Proteomes" id="UP000245790">
    <property type="component" value="Unassembled WGS sequence"/>
</dbReference>
<dbReference type="SUPFAM" id="SSF141571">
    <property type="entry name" value="Pentapeptide repeat-like"/>
    <property type="match status" value="2"/>
</dbReference>
<dbReference type="GO" id="GO:0004016">
    <property type="term" value="F:adenylate cyclase activity"/>
    <property type="evidence" value="ECO:0007669"/>
    <property type="project" value="UniProtKB-ARBA"/>
</dbReference>
<dbReference type="Gene3D" id="2.160.20.80">
    <property type="entry name" value="E3 ubiquitin-protein ligase SopA"/>
    <property type="match status" value="2"/>
</dbReference>
<name>A0A316FXJ2_9GAMM</name>
<keyword evidence="3" id="KW-1185">Reference proteome</keyword>
<dbReference type="PANTHER" id="PTHR14136">
    <property type="entry name" value="BTB_POZ DOMAIN-CONTAINING PROTEIN KCTD9"/>
    <property type="match status" value="1"/>
</dbReference>
<sequence length="574" mass="64363">MEQATLWDLIELGKDAWNQWRNDNANISINLTGADFSNKDLSGFDFTEANLSYCNFSKADLEGANFISANLQHALFNFANLGGANFIATEMAHADLTLAIVKGAKFLTAQLAHCNFSYVDFTGHSLQGMDFRRAKLSGAVLRNQTLKSMNFAEADLSQCDLTEATLEDANLQGANLTGANLTECSLHGALLKEVNLSYTDLSNKDLSNANLAGANLEHCDLRFTNLENASLNNALLNGVKLHGVMISGWSIKSIRCEQAFWDNEGIIATRYRSNEFEKLYSESIVIDLRYEKFLAPHEMSSLPILIEHLEARHWGIKLRVKAIEEEAGGNRVKIVVEDTGGHNAEMLEQDLKEEASHLLAAQITMRRDHRLLREFKESIAQVKNHFWPQLLEMAAENEVGQMRVFTVMLMDLKGFSRWKGDELNEKLSLFRGLIKPILKRWKATYPNMEGDSLRASFQNASVGVACACMIRNVLDAAGFPCRIGIDLGEVTLQHNEVTDKTDLSGEAVNFAARLECLANVDEVLVSERVWHHIRRQEDYFMLEPRSVKLEKGVGNLRAGELVHCYRVTMKKSLL</sequence>
<dbReference type="PROSITE" id="PS50125">
    <property type="entry name" value="GUANYLATE_CYCLASE_2"/>
    <property type="match status" value="1"/>
</dbReference>